<keyword evidence="1" id="KW-0812">Transmembrane</keyword>
<dbReference type="PANTHER" id="PTHR22538">
    <property type="entry name" value="CILIA- AND FLAGELLA-ASSOCIATED PROTEIN 74"/>
    <property type="match status" value="1"/>
</dbReference>
<name>A0A6G0WR38_9STRA</name>
<reference evidence="2 3" key="1">
    <citation type="submission" date="2019-07" db="EMBL/GenBank/DDBJ databases">
        <title>Genomics analysis of Aphanomyces spp. identifies a new class of oomycete effector associated with host adaptation.</title>
        <authorList>
            <person name="Gaulin E."/>
        </authorList>
    </citation>
    <scope>NUCLEOTIDE SEQUENCE [LARGE SCALE GENOMIC DNA]</scope>
    <source>
        <strain evidence="2 3">ATCC 201684</strain>
    </source>
</reference>
<dbReference type="AlphaFoldDB" id="A0A6G0WR38"/>
<organism evidence="2 3">
    <name type="scientific">Aphanomyces euteiches</name>
    <dbReference type="NCBI Taxonomy" id="100861"/>
    <lineage>
        <taxon>Eukaryota</taxon>
        <taxon>Sar</taxon>
        <taxon>Stramenopiles</taxon>
        <taxon>Oomycota</taxon>
        <taxon>Saprolegniomycetes</taxon>
        <taxon>Saprolegniales</taxon>
        <taxon>Verrucalvaceae</taxon>
        <taxon>Aphanomyces</taxon>
    </lineage>
</organism>
<sequence>MLTTPAACSYGSVANTESTVQSSRRGLPTWRSLLVKVVVGSCLLAIVAIFSSYHPAMVIDSNDVLARLLLYEGLNVTMYLRRTSLHYHGAGRAQLYVFPRLDTTTGMLTLDATMTLARPDGFETYTMVSNRAYYSKTANGTARCIDPSHIPPIHELPVRLAEATRLASVFDGKHKQPIECIGGEWLGLEFGGEPYVVCPSLTSQLVRVIGHDIELHIEPLSDAKLPAIETLQGSDETSLNCPELPRPLSPTSKRVLVEDVSISSSFDFFSFNEPTCTCKGERKPCLFVHGFGELSQRNISSTFPFYWGDVHLHAPCCTDIQFTHFDTVNRGWINPSLQEDFCHAALRVSEPGSNDTTIGNLILVAHSMGNLLIAGAVANRRCHLSSNVTWIHLGGPMKGTMVANFFQNECTTKDNWNILKDQMYFMGTCPLTEGTLSLLHESTADEVLFAQYQAAQAVHSTYVTKAACGNNPFGLDSVYTPLFGVLGTLDHVEGRNDGVVSFDSCSVGLNLSDFDTTYESRHYKASVNHIDLSFRNSDGWWGSDRKPLKWFACGL</sequence>
<comment type="caution">
    <text evidence="2">The sequence shown here is derived from an EMBL/GenBank/DDBJ whole genome shotgun (WGS) entry which is preliminary data.</text>
</comment>
<feature type="transmembrane region" description="Helical" evidence="1">
    <location>
        <begin position="33"/>
        <end position="53"/>
    </location>
</feature>
<evidence type="ECO:0000313" key="3">
    <source>
        <dbReference type="Proteomes" id="UP000481153"/>
    </source>
</evidence>
<dbReference type="EMBL" id="VJMJ01000159">
    <property type="protein sequence ID" value="KAF0729889.1"/>
    <property type="molecule type" value="Genomic_DNA"/>
</dbReference>
<dbReference type="SUPFAM" id="SSF53474">
    <property type="entry name" value="alpha/beta-Hydrolases"/>
    <property type="match status" value="1"/>
</dbReference>
<keyword evidence="3" id="KW-1185">Reference proteome</keyword>
<dbReference type="InterPro" id="IPR029058">
    <property type="entry name" value="AB_hydrolase_fold"/>
</dbReference>
<proteinExistence type="predicted"/>
<dbReference type="Gene3D" id="3.40.50.1820">
    <property type="entry name" value="alpha/beta hydrolase"/>
    <property type="match status" value="1"/>
</dbReference>
<protein>
    <submittedName>
        <fullName evidence="2">Uncharacterized protein</fullName>
    </submittedName>
</protein>
<evidence type="ECO:0000256" key="1">
    <source>
        <dbReference type="SAM" id="Phobius"/>
    </source>
</evidence>
<accession>A0A6G0WR38</accession>
<gene>
    <name evidence="2" type="ORF">Ae201684_012530</name>
</gene>
<dbReference type="PANTHER" id="PTHR22538:SF1">
    <property type="entry name" value="VWFD DOMAIN-CONTAINING PROTEIN"/>
    <property type="match status" value="1"/>
</dbReference>
<keyword evidence="1" id="KW-0472">Membrane</keyword>
<evidence type="ECO:0000313" key="2">
    <source>
        <dbReference type="EMBL" id="KAF0729889.1"/>
    </source>
</evidence>
<dbReference type="Proteomes" id="UP000481153">
    <property type="component" value="Unassembled WGS sequence"/>
</dbReference>
<keyword evidence="1" id="KW-1133">Transmembrane helix</keyword>
<dbReference type="VEuPathDB" id="FungiDB:AeMF1_005003"/>